<sequence length="135" mass="16053">MQRVSLTILIYLYLLLFTNLSAQELKWESSLSVAFEKSALQKKPLMVLVEKEHCRWCKKMKSETLSDRNISKRLDDFVLVKVDKNDIDSDELPYARYVPTIYLFSPKKELLIKVSGYYVVEDFDSYLDDFYEKMR</sequence>
<dbReference type="InterPro" id="IPR051099">
    <property type="entry name" value="AGR/TXD"/>
</dbReference>
<dbReference type="PANTHER" id="PTHR15337:SF11">
    <property type="entry name" value="THIOREDOXIN DOMAIN-CONTAINING PROTEIN"/>
    <property type="match status" value="1"/>
</dbReference>
<dbReference type="AlphaFoldDB" id="A0A1W1BSB6"/>
<dbReference type="InterPro" id="IPR036249">
    <property type="entry name" value="Thioredoxin-like_sf"/>
</dbReference>
<gene>
    <name evidence="2" type="ORF">MNB_SV-6-1699</name>
</gene>
<organism evidence="2">
    <name type="scientific">hydrothermal vent metagenome</name>
    <dbReference type="NCBI Taxonomy" id="652676"/>
    <lineage>
        <taxon>unclassified sequences</taxon>
        <taxon>metagenomes</taxon>
        <taxon>ecological metagenomes</taxon>
    </lineage>
</organism>
<evidence type="ECO:0008006" key="3">
    <source>
        <dbReference type="Google" id="ProtNLM"/>
    </source>
</evidence>
<name>A0A1W1BSB6_9ZZZZ</name>
<keyword evidence="1" id="KW-0732">Signal</keyword>
<dbReference type="Gene3D" id="3.40.30.10">
    <property type="entry name" value="Glutaredoxin"/>
    <property type="match status" value="1"/>
</dbReference>
<dbReference type="PANTHER" id="PTHR15337">
    <property type="entry name" value="ANTERIOR GRADIENT PROTEIN-RELATED"/>
    <property type="match status" value="1"/>
</dbReference>
<dbReference type="SUPFAM" id="SSF52833">
    <property type="entry name" value="Thioredoxin-like"/>
    <property type="match status" value="1"/>
</dbReference>
<proteinExistence type="predicted"/>
<evidence type="ECO:0000256" key="1">
    <source>
        <dbReference type="ARBA" id="ARBA00022729"/>
    </source>
</evidence>
<accession>A0A1W1BSB6</accession>
<dbReference type="EMBL" id="FPHC01000039">
    <property type="protein sequence ID" value="SFV56488.1"/>
    <property type="molecule type" value="Genomic_DNA"/>
</dbReference>
<reference evidence="2" key="1">
    <citation type="submission" date="2016-10" db="EMBL/GenBank/DDBJ databases">
        <authorList>
            <person name="de Groot N.N."/>
        </authorList>
    </citation>
    <scope>NUCLEOTIDE SEQUENCE</scope>
</reference>
<dbReference type="Pfam" id="PF13899">
    <property type="entry name" value="Thioredoxin_7"/>
    <property type="match status" value="1"/>
</dbReference>
<protein>
    <recommendedName>
        <fullName evidence="3">DUF255 domain-containing protein</fullName>
    </recommendedName>
</protein>
<evidence type="ECO:0000313" key="2">
    <source>
        <dbReference type="EMBL" id="SFV56488.1"/>
    </source>
</evidence>